<name>A0A5C7FT99_9BURK</name>
<organism evidence="2 3">
    <name type="scientific">Massilia arenae</name>
    <dbReference type="NCBI Taxonomy" id="2603288"/>
    <lineage>
        <taxon>Bacteria</taxon>
        <taxon>Pseudomonadati</taxon>
        <taxon>Pseudomonadota</taxon>
        <taxon>Betaproteobacteria</taxon>
        <taxon>Burkholderiales</taxon>
        <taxon>Oxalobacteraceae</taxon>
        <taxon>Telluria group</taxon>
        <taxon>Massilia</taxon>
    </lineage>
</organism>
<evidence type="ECO:0000256" key="1">
    <source>
        <dbReference type="SAM" id="MobiDB-lite"/>
    </source>
</evidence>
<reference evidence="2 3" key="1">
    <citation type="submission" date="2019-08" db="EMBL/GenBank/DDBJ databases">
        <title>Massilia golmudensis sp. nov., isolated from sand in the Qinghai-Tibetan Plateau.</title>
        <authorList>
            <person name="Zhang B."/>
        </authorList>
    </citation>
    <scope>NUCLEOTIDE SEQUENCE [LARGE SCALE GENOMIC DNA]</scope>
    <source>
        <strain evidence="2 3">GEM5</strain>
    </source>
</reference>
<evidence type="ECO:0000313" key="2">
    <source>
        <dbReference type="EMBL" id="TXF97737.1"/>
    </source>
</evidence>
<feature type="compositionally biased region" description="Low complexity" evidence="1">
    <location>
        <begin position="7"/>
        <end position="28"/>
    </location>
</feature>
<accession>A0A5C7FT99</accession>
<dbReference type="Proteomes" id="UP000321413">
    <property type="component" value="Unassembled WGS sequence"/>
</dbReference>
<keyword evidence="3" id="KW-1185">Reference proteome</keyword>
<proteinExistence type="predicted"/>
<gene>
    <name evidence="2" type="ORF">FVD38_19205</name>
</gene>
<comment type="caution">
    <text evidence="2">The sequence shown here is derived from an EMBL/GenBank/DDBJ whole genome shotgun (WGS) entry which is preliminary data.</text>
</comment>
<sequence length="344" mass="35813">MEALSRPASTGAPGANASSAAISGNTGAQSTVATGRAHAVPPALSDSRAVSRPPPSAGPLRRSLGQNPNLQSQVARAQQAIDYLERVASQLEALKSDLSARISGRGAASRELEARTRQLAAALEGRRQQAGDGIDAQLDFDAEGAQQRFRIHGMDIASLKAGGSQTLGFSVGSAGGPQLAATIEPNMTPEEIARRLDRTLAPVKVRANLDQDRELVFTTRESGYAQVKDAIAVTGRGRVDTAPLPASLAPGNWELGNPDALRQGLREVVQALARVRRSQDAASLALSVAMARTAQPALPTAELAIIANDFTATAASHDYESLLAITSALVGVSRDRVTALLGLR</sequence>
<protein>
    <recommendedName>
        <fullName evidence="4">Flagellin N-terminal domain-containing protein</fullName>
    </recommendedName>
</protein>
<dbReference type="AlphaFoldDB" id="A0A5C7FT99"/>
<evidence type="ECO:0000313" key="3">
    <source>
        <dbReference type="Proteomes" id="UP000321413"/>
    </source>
</evidence>
<dbReference type="EMBL" id="VPFD01000023">
    <property type="protein sequence ID" value="TXF97737.1"/>
    <property type="molecule type" value="Genomic_DNA"/>
</dbReference>
<evidence type="ECO:0008006" key="4">
    <source>
        <dbReference type="Google" id="ProtNLM"/>
    </source>
</evidence>
<dbReference type="RefSeq" id="WP_147936308.1">
    <property type="nucleotide sequence ID" value="NZ_VPFD01000023.1"/>
</dbReference>
<feature type="region of interest" description="Disordered" evidence="1">
    <location>
        <begin position="1"/>
        <end position="72"/>
    </location>
</feature>